<dbReference type="InterPro" id="IPR001304">
    <property type="entry name" value="C-type_lectin-like"/>
</dbReference>
<dbReference type="Pfam" id="PF00059">
    <property type="entry name" value="Lectin_C"/>
    <property type="match status" value="1"/>
</dbReference>
<evidence type="ECO:0000256" key="2">
    <source>
        <dbReference type="SAM" id="SignalP"/>
    </source>
</evidence>
<dbReference type="InterPro" id="IPR050111">
    <property type="entry name" value="C-type_lectin/snaclec_domain"/>
</dbReference>
<dbReference type="SUPFAM" id="SSF56436">
    <property type="entry name" value="C-type lectin-like"/>
    <property type="match status" value="1"/>
</dbReference>
<accession>A0A6P4DXI5</accession>
<keyword evidence="1" id="KW-0175">Coiled coil</keyword>
<protein>
    <submittedName>
        <fullName evidence="4">Accessory gland protein Acp29AB</fullName>
    </submittedName>
</protein>
<dbReference type="RefSeq" id="XP_016970405.1">
    <property type="nucleotide sequence ID" value="XM_017114916.1"/>
</dbReference>
<keyword evidence="2" id="KW-0732">Signal</keyword>
<name>A0A6P4DXI5_DRORH</name>
<dbReference type="InterPro" id="IPR016187">
    <property type="entry name" value="CTDL_fold"/>
</dbReference>
<organism evidence="4">
    <name type="scientific">Drosophila rhopaloa</name>
    <name type="common">Fruit fly</name>
    <dbReference type="NCBI Taxonomy" id="1041015"/>
    <lineage>
        <taxon>Eukaryota</taxon>
        <taxon>Metazoa</taxon>
        <taxon>Ecdysozoa</taxon>
        <taxon>Arthropoda</taxon>
        <taxon>Hexapoda</taxon>
        <taxon>Insecta</taxon>
        <taxon>Pterygota</taxon>
        <taxon>Neoptera</taxon>
        <taxon>Endopterygota</taxon>
        <taxon>Diptera</taxon>
        <taxon>Brachycera</taxon>
        <taxon>Muscomorpha</taxon>
        <taxon>Ephydroidea</taxon>
        <taxon>Drosophilidae</taxon>
        <taxon>Drosophila</taxon>
        <taxon>Sophophora</taxon>
    </lineage>
</organism>
<feature type="chain" id="PRO_5028460516" evidence="2">
    <location>
        <begin position="25"/>
        <end position="280"/>
    </location>
</feature>
<evidence type="ECO:0000256" key="1">
    <source>
        <dbReference type="SAM" id="Coils"/>
    </source>
</evidence>
<dbReference type="AlphaFoldDB" id="A0A6P4DXI5"/>
<feature type="coiled-coil region" evidence="1">
    <location>
        <begin position="70"/>
        <end position="101"/>
    </location>
</feature>
<dbReference type="RefSeq" id="XP_016970405.2">
    <property type="nucleotide sequence ID" value="XM_017114916.2"/>
</dbReference>
<dbReference type="OrthoDB" id="7847314at2759"/>
<sequence length="280" mass="31839">MFRSATFFLCIFLALDLHGSLTGAQDGRRYVCLLSDPSNQCSAFCVSALQPVIDHITKEKQDSNICEVKLNEALVQLDQIKGQLNATQTQLENQQTSLEENLKKLIPQDLDERLNRIEGNQTALSNQVSAAQKNTDNQLTIMQKALSKMDRNIMLQNFERIGTRLFYIEHNLSVNWRTAEKICIEIGGHLAAIKNDQEYNAITAKLSKSNYWLGINDLDRQGTFISLASGKRAPYLRWRSDEPKYNDNTQHCAYIFNGRMIVLSCVNDVMHFICQADDEV</sequence>
<dbReference type="GeneID" id="108038169"/>
<evidence type="ECO:0000259" key="3">
    <source>
        <dbReference type="PROSITE" id="PS50041"/>
    </source>
</evidence>
<feature type="domain" description="C-type lectin" evidence="3">
    <location>
        <begin position="161"/>
        <end position="265"/>
    </location>
</feature>
<feature type="signal peptide" evidence="2">
    <location>
        <begin position="1"/>
        <end position="24"/>
    </location>
</feature>
<dbReference type="PROSITE" id="PS50041">
    <property type="entry name" value="C_TYPE_LECTIN_2"/>
    <property type="match status" value="1"/>
</dbReference>
<dbReference type="CDD" id="cd00037">
    <property type="entry name" value="CLECT"/>
    <property type="match status" value="1"/>
</dbReference>
<dbReference type="SMART" id="SM00034">
    <property type="entry name" value="CLECT"/>
    <property type="match status" value="1"/>
</dbReference>
<dbReference type="PANTHER" id="PTHR22803">
    <property type="entry name" value="MANNOSE, PHOSPHOLIPASE, LECTIN RECEPTOR RELATED"/>
    <property type="match status" value="1"/>
</dbReference>
<dbReference type="Gene3D" id="3.10.100.10">
    <property type="entry name" value="Mannose-Binding Protein A, subunit A"/>
    <property type="match status" value="1"/>
</dbReference>
<evidence type="ECO:0000313" key="4">
    <source>
        <dbReference type="RefSeq" id="XP_016970405.1"/>
    </source>
</evidence>
<reference evidence="4" key="1">
    <citation type="submission" date="2025-08" db="UniProtKB">
        <authorList>
            <consortium name="RefSeq"/>
        </authorList>
    </citation>
    <scope>IDENTIFICATION</scope>
</reference>
<gene>
    <name evidence="4" type="primary">LOC108038169</name>
</gene>
<dbReference type="InterPro" id="IPR016186">
    <property type="entry name" value="C-type_lectin-like/link_sf"/>
</dbReference>
<proteinExistence type="predicted"/>